<accession>A0ABX8REM7</accession>
<gene>
    <name evidence="2" type="ORF">KV110_20760</name>
</gene>
<protein>
    <submittedName>
        <fullName evidence="2">DUF2199 domain-containing protein</fullName>
    </submittedName>
</protein>
<keyword evidence="3" id="KW-1185">Reference proteome</keyword>
<dbReference type="InterPro" id="IPR018697">
    <property type="entry name" value="DUF2199"/>
</dbReference>
<name>A0ABX8REM7_NOCIO</name>
<dbReference type="RefSeq" id="WP_218468944.1">
    <property type="nucleotide sequence ID" value="NZ_BAABJN010000008.1"/>
</dbReference>
<proteinExistence type="predicted"/>
<evidence type="ECO:0000256" key="1">
    <source>
        <dbReference type="SAM" id="MobiDB-lite"/>
    </source>
</evidence>
<organism evidence="2 3">
    <name type="scientific">Nocardia iowensis</name>
    <dbReference type="NCBI Taxonomy" id="204891"/>
    <lineage>
        <taxon>Bacteria</taxon>
        <taxon>Bacillati</taxon>
        <taxon>Actinomycetota</taxon>
        <taxon>Actinomycetes</taxon>
        <taxon>Mycobacteriales</taxon>
        <taxon>Nocardiaceae</taxon>
        <taxon>Nocardia</taxon>
    </lineage>
</organism>
<reference evidence="2 3" key="1">
    <citation type="submission" date="2021-07" db="EMBL/GenBank/DDBJ databases">
        <title>Whole Genome Sequence of Nocardia Iowensis.</title>
        <authorList>
            <person name="Lamm A."/>
            <person name="Collins-Fairclough A.M."/>
            <person name="Bunk B."/>
            <person name="Sproer C."/>
        </authorList>
    </citation>
    <scope>NUCLEOTIDE SEQUENCE [LARGE SCALE GENOMIC DNA]</scope>
    <source>
        <strain evidence="2 3">NRRL 5646</strain>
    </source>
</reference>
<sequence length="186" mass="20642">MSSEAQPNEVPKTDHDAHDQPPAFGACPTCGDPLDGHDRHMRFILPDPVRDLPDKERTPGTWMSGDTANGSVLMQVPRLGAFVRALLPIRLTAGYTLTYGVWIAIDPRELRPIFDVWFEPEYAALRVEGLLANAIEPWGLLAAPVVATVRDTSQTPYCTDSSDPILERVLHEGWPHELFLDHLGRA</sequence>
<evidence type="ECO:0000313" key="2">
    <source>
        <dbReference type="EMBL" id="QXN88060.1"/>
    </source>
</evidence>
<dbReference type="Pfam" id="PF09965">
    <property type="entry name" value="DUF2199"/>
    <property type="match status" value="1"/>
</dbReference>
<evidence type="ECO:0000313" key="3">
    <source>
        <dbReference type="Proteomes" id="UP000694257"/>
    </source>
</evidence>
<dbReference type="Proteomes" id="UP000694257">
    <property type="component" value="Chromosome"/>
</dbReference>
<dbReference type="EMBL" id="CP078145">
    <property type="protein sequence ID" value="QXN88060.1"/>
    <property type="molecule type" value="Genomic_DNA"/>
</dbReference>
<feature type="region of interest" description="Disordered" evidence="1">
    <location>
        <begin position="1"/>
        <end position="31"/>
    </location>
</feature>